<accession>A0ABV2DNG4</accession>
<evidence type="ECO:0000256" key="1">
    <source>
        <dbReference type="ARBA" id="ARBA00023002"/>
    </source>
</evidence>
<dbReference type="InterPro" id="IPR009100">
    <property type="entry name" value="AcylCoA_DH/oxidase_NM_dom_sf"/>
</dbReference>
<evidence type="ECO:0000256" key="2">
    <source>
        <dbReference type="SAM" id="MobiDB-lite"/>
    </source>
</evidence>
<dbReference type="EMBL" id="JBEWSZ010000004">
    <property type="protein sequence ID" value="MET2831540.1"/>
    <property type="molecule type" value="Genomic_DNA"/>
</dbReference>
<evidence type="ECO:0000313" key="5">
    <source>
        <dbReference type="EMBL" id="MET2831540.1"/>
    </source>
</evidence>
<evidence type="ECO:0000259" key="4">
    <source>
        <dbReference type="Pfam" id="PF08028"/>
    </source>
</evidence>
<dbReference type="Proteomes" id="UP001548832">
    <property type="component" value="Unassembled WGS sequence"/>
</dbReference>
<protein>
    <submittedName>
        <fullName evidence="5">Acyl-CoA dehydrogenase family protein</fullName>
    </submittedName>
</protein>
<dbReference type="Gene3D" id="1.10.540.10">
    <property type="entry name" value="Acyl-CoA dehydrogenase/oxidase, N-terminal domain"/>
    <property type="match status" value="1"/>
</dbReference>
<feature type="domain" description="Acyl-CoA dehydrogenase/oxidase N-terminal" evidence="3">
    <location>
        <begin position="14"/>
        <end position="113"/>
    </location>
</feature>
<reference evidence="5 6" key="1">
    <citation type="submission" date="2024-06" db="EMBL/GenBank/DDBJ databases">
        <authorList>
            <person name="Kim D.-U."/>
        </authorList>
    </citation>
    <scope>NUCLEOTIDE SEQUENCE [LARGE SCALE GENOMIC DNA]</scope>
    <source>
        <strain evidence="5 6">KACC15460</strain>
    </source>
</reference>
<dbReference type="Gene3D" id="1.20.140.10">
    <property type="entry name" value="Butyryl-CoA Dehydrogenase, subunit A, domain 3"/>
    <property type="match status" value="1"/>
</dbReference>
<evidence type="ECO:0000313" key="6">
    <source>
        <dbReference type="Proteomes" id="UP001548832"/>
    </source>
</evidence>
<dbReference type="PIRSF" id="PIRSF016578">
    <property type="entry name" value="HsaA"/>
    <property type="match status" value="1"/>
</dbReference>
<dbReference type="SUPFAM" id="SSF47203">
    <property type="entry name" value="Acyl-CoA dehydrogenase C-terminal domain-like"/>
    <property type="match status" value="1"/>
</dbReference>
<proteinExistence type="predicted"/>
<dbReference type="Gene3D" id="2.40.110.10">
    <property type="entry name" value="Butyryl-CoA Dehydrogenase, subunit A, domain 2"/>
    <property type="match status" value="1"/>
</dbReference>
<dbReference type="SUPFAM" id="SSF56645">
    <property type="entry name" value="Acyl-CoA dehydrogenase NM domain-like"/>
    <property type="match status" value="1"/>
</dbReference>
<organism evidence="5 6">
    <name type="scientific">Mesorhizobium shangrilense</name>
    <dbReference type="NCBI Taxonomy" id="460060"/>
    <lineage>
        <taxon>Bacteria</taxon>
        <taxon>Pseudomonadati</taxon>
        <taxon>Pseudomonadota</taxon>
        <taxon>Alphaproteobacteria</taxon>
        <taxon>Hyphomicrobiales</taxon>
        <taxon>Phyllobacteriaceae</taxon>
        <taxon>Mesorhizobium</taxon>
    </lineage>
</organism>
<dbReference type="RefSeq" id="WP_354463650.1">
    <property type="nucleotide sequence ID" value="NZ_JBEWSZ010000004.1"/>
</dbReference>
<dbReference type="InterPro" id="IPR036250">
    <property type="entry name" value="AcylCo_DH-like_C"/>
</dbReference>
<dbReference type="Pfam" id="PF08028">
    <property type="entry name" value="Acyl-CoA_dh_2"/>
    <property type="match status" value="1"/>
</dbReference>
<dbReference type="Pfam" id="PF02771">
    <property type="entry name" value="Acyl-CoA_dh_N"/>
    <property type="match status" value="1"/>
</dbReference>
<keyword evidence="6" id="KW-1185">Reference proteome</keyword>
<feature type="region of interest" description="Disordered" evidence="2">
    <location>
        <begin position="391"/>
        <end position="420"/>
    </location>
</feature>
<keyword evidence="1" id="KW-0560">Oxidoreductase</keyword>
<name>A0ABV2DNG4_9HYPH</name>
<gene>
    <name evidence="5" type="ORF">ABVQ20_31795</name>
</gene>
<dbReference type="InterPro" id="IPR046373">
    <property type="entry name" value="Acyl-CoA_Oxase/DH_mid-dom_sf"/>
</dbReference>
<comment type="caution">
    <text evidence="5">The sequence shown here is derived from an EMBL/GenBank/DDBJ whole genome shotgun (WGS) entry which is preliminary data.</text>
</comment>
<dbReference type="InterPro" id="IPR013786">
    <property type="entry name" value="AcylCoA_DH/ox_N"/>
</dbReference>
<dbReference type="InterPro" id="IPR013107">
    <property type="entry name" value="Acyl-CoA_DH_C"/>
</dbReference>
<dbReference type="InterPro" id="IPR037069">
    <property type="entry name" value="AcylCoA_DH/ox_N_sf"/>
</dbReference>
<sequence length="420" mass="45816">MSEIQIYPGLSDAEFETWAETARDVARQLAATALDRDRANKDPVEELALLRDSGLLGLAAPREFGGAGANLVQALKISRIIAAADGSIGQLIAYHYSNGVWTYILGTARQWEKAARGVGGEGWFQGGVSNPRDQWNEIEHVGGRRFLNGKRTFATGASVAQLITVSLWDNGRRVHYQIPPSRKGISFGGDWDNLGQRLTASGSVTFDRVEVFEDDLLSGLNHYAGDVEQRDGLRVLFSQLIFINFYLGIAEGALAAAADHVRRFGRAWPESGLERAIDDPYHLVLFGRLSAGIAAGIALADKAAALYEDALHAGPSLTEQQWGDLATLIDQGKIIANDVVLDVTTRIFEATGARSTANKYGLDIYWRNARTHTVHDPVSYRAREVGTHLLAETPPRPRSYSQPPKQEGQGLEALPTRKAS</sequence>
<dbReference type="PANTHER" id="PTHR43884:SF12">
    <property type="entry name" value="ISOVALERYL-COA DEHYDROGENASE, MITOCHONDRIAL-RELATED"/>
    <property type="match status" value="1"/>
</dbReference>
<feature type="domain" description="Acyl-CoA dehydrogenase C-terminal" evidence="4">
    <location>
        <begin position="244"/>
        <end position="376"/>
    </location>
</feature>
<evidence type="ECO:0000259" key="3">
    <source>
        <dbReference type="Pfam" id="PF02771"/>
    </source>
</evidence>
<dbReference type="PANTHER" id="PTHR43884">
    <property type="entry name" value="ACYL-COA DEHYDROGENASE"/>
    <property type="match status" value="1"/>
</dbReference>